<evidence type="ECO:0000313" key="5">
    <source>
        <dbReference type="EMBL" id="APG05512.1"/>
    </source>
</evidence>
<dbReference type="Pfam" id="PF00126">
    <property type="entry name" value="HTH_1"/>
    <property type="match status" value="1"/>
</dbReference>
<reference evidence="6" key="1">
    <citation type="submission" date="2016-09" db="EMBL/GenBank/DDBJ databases">
        <authorList>
            <person name="Lysoe E."/>
        </authorList>
    </citation>
    <scope>NUCLEOTIDE SEQUENCE [LARGE SCALE GENOMIC DNA]</scope>
    <source>
        <strain evidence="6">LJ96T</strain>
    </source>
</reference>
<evidence type="ECO:0000256" key="4">
    <source>
        <dbReference type="ARBA" id="ARBA00023163"/>
    </source>
</evidence>
<gene>
    <name evidence="5" type="ORF">BJI69_17455</name>
</gene>
<dbReference type="Gene3D" id="1.10.10.10">
    <property type="entry name" value="Winged helix-like DNA-binding domain superfamily/Winged helix DNA-binding domain"/>
    <property type="match status" value="1"/>
</dbReference>
<dbReference type="PANTHER" id="PTHR30537">
    <property type="entry name" value="HTH-TYPE TRANSCRIPTIONAL REGULATOR"/>
    <property type="match status" value="1"/>
</dbReference>
<protein>
    <submittedName>
        <fullName evidence="5">LysR family transcriptional regulator</fullName>
    </submittedName>
</protein>
<keyword evidence="4" id="KW-0804">Transcription</keyword>
<dbReference type="SUPFAM" id="SSF46785">
    <property type="entry name" value="Winged helix' DNA-binding domain"/>
    <property type="match status" value="1"/>
</dbReference>
<dbReference type="FunFam" id="1.10.10.10:FF:000001">
    <property type="entry name" value="LysR family transcriptional regulator"/>
    <property type="match status" value="1"/>
</dbReference>
<keyword evidence="3" id="KW-0238">DNA-binding</keyword>
<dbReference type="InterPro" id="IPR058163">
    <property type="entry name" value="LysR-type_TF_proteobact-type"/>
</dbReference>
<evidence type="ECO:0000256" key="2">
    <source>
        <dbReference type="ARBA" id="ARBA00023015"/>
    </source>
</evidence>
<dbReference type="AlphaFoldDB" id="A0A0G9H678"/>
<dbReference type="CDD" id="cd08422">
    <property type="entry name" value="PBP2_CrgA_like"/>
    <property type="match status" value="1"/>
</dbReference>
<dbReference type="InterPro" id="IPR036388">
    <property type="entry name" value="WH-like_DNA-bd_sf"/>
</dbReference>
<dbReference type="Pfam" id="PF03466">
    <property type="entry name" value="LysR_substrate"/>
    <property type="match status" value="1"/>
</dbReference>
<dbReference type="PATRIC" id="fig|1440763.5.peg.3507"/>
<dbReference type="InterPro" id="IPR036390">
    <property type="entry name" value="WH_DNA-bd_sf"/>
</dbReference>
<organism evidence="5 6">
    <name type="scientific">Luteibacter rhizovicinus DSM 16549</name>
    <dbReference type="NCBI Taxonomy" id="1440763"/>
    <lineage>
        <taxon>Bacteria</taxon>
        <taxon>Pseudomonadati</taxon>
        <taxon>Pseudomonadota</taxon>
        <taxon>Gammaproteobacteria</taxon>
        <taxon>Lysobacterales</taxon>
        <taxon>Rhodanobacteraceae</taxon>
        <taxon>Luteibacter</taxon>
    </lineage>
</organism>
<keyword evidence="2" id="KW-0805">Transcription regulation</keyword>
<accession>A0A0G9H678</accession>
<evidence type="ECO:0000256" key="3">
    <source>
        <dbReference type="ARBA" id="ARBA00023125"/>
    </source>
</evidence>
<dbReference type="GO" id="GO:0003700">
    <property type="term" value="F:DNA-binding transcription factor activity"/>
    <property type="evidence" value="ECO:0007669"/>
    <property type="project" value="InterPro"/>
</dbReference>
<dbReference type="RefSeq" id="WP_046968958.1">
    <property type="nucleotide sequence ID" value="NZ_CP017480.1"/>
</dbReference>
<dbReference type="OrthoDB" id="9810065at2"/>
<dbReference type="InterPro" id="IPR005119">
    <property type="entry name" value="LysR_subst-bd"/>
</dbReference>
<comment type="similarity">
    <text evidence="1">Belongs to the LysR transcriptional regulatory family.</text>
</comment>
<dbReference type="Proteomes" id="UP000182987">
    <property type="component" value="Chromosome"/>
</dbReference>
<dbReference type="PANTHER" id="PTHR30537:SF5">
    <property type="entry name" value="HTH-TYPE TRANSCRIPTIONAL ACTIVATOR TTDR-RELATED"/>
    <property type="match status" value="1"/>
</dbReference>
<evidence type="ECO:0000256" key="1">
    <source>
        <dbReference type="ARBA" id="ARBA00009437"/>
    </source>
</evidence>
<dbReference type="KEGG" id="lrz:BJI69_17455"/>
<evidence type="ECO:0000313" key="6">
    <source>
        <dbReference type="Proteomes" id="UP000182987"/>
    </source>
</evidence>
<dbReference type="PROSITE" id="PS50931">
    <property type="entry name" value="HTH_LYSR"/>
    <property type="match status" value="1"/>
</dbReference>
<name>A0A0G9H678_9GAMM</name>
<dbReference type="InterPro" id="IPR000847">
    <property type="entry name" value="LysR_HTH_N"/>
</dbReference>
<dbReference type="SUPFAM" id="SSF53850">
    <property type="entry name" value="Periplasmic binding protein-like II"/>
    <property type="match status" value="1"/>
</dbReference>
<dbReference type="STRING" id="1440763.BJI69_17455"/>
<dbReference type="Gene3D" id="3.40.190.290">
    <property type="match status" value="1"/>
</dbReference>
<proteinExistence type="inferred from homology"/>
<dbReference type="GO" id="GO:0006351">
    <property type="term" value="P:DNA-templated transcription"/>
    <property type="evidence" value="ECO:0007669"/>
    <property type="project" value="TreeGrafter"/>
</dbReference>
<keyword evidence="6" id="KW-1185">Reference proteome</keyword>
<dbReference type="EMBL" id="CP017480">
    <property type="protein sequence ID" value="APG05512.1"/>
    <property type="molecule type" value="Genomic_DNA"/>
</dbReference>
<sequence>MQLNALRYFAMVAATGSFIATARHFRVPASSVSRQIAALEREVGQQLLYRHTRAVRLTDAGERYYLTVREALDLLDMAAEQAADKDTQPRGLIRVNAPVALGRLHIAPLLNDLQKDYPDLSVQLTLTDAFIDPVQEGADITLRVGRLEDSGLVARLVAPQRYILCASRGYLDTHGVPDTPEQLVAHNCLVYRGQWGAQRWYFRQPGAPHYDAYDVTGRFQSNNAETLVSAAEASLGLVLFPTWLFQAGSFRKGRLVKLLTGWEASVEAEPPGIHLVSPENRSRSRKVRVVTDFLLERIGAPPYWDRV</sequence>
<dbReference type="GO" id="GO:0043565">
    <property type="term" value="F:sequence-specific DNA binding"/>
    <property type="evidence" value="ECO:0007669"/>
    <property type="project" value="TreeGrafter"/>
</dbReference>